<comment type="caution">
    <text evidence="8">The sequence shown here is derived from an EMBL/GenBank/DDBJ whole genome shotgun (WGS) entry which is preliminary data.</text>
</comment>
<evidence type="ECO:0000256" key="5">
    <source>
        <dbReference type="ARBA" id="ARBA00023136"/>
    </source>
</evidence>
<comment type="similarity">
    <text evidence="6">Belongs to the major facilitator superfamily. Phosphate:H(+) symporter (TC 2.A.1.9) family.</text>
</comment>
<evidence type="ECO:0000256" key="2">
    <source>
        <dbReference type="ARBA" id="ARBA00005982"/>
    </source>
</evidence>
<sequence length="568" mass="62988">MKKKGGFVTMPFIFANEICEKLAVVGFNTNMISYLTSQLHMPLTKAANTLTNFGGTAAMTPLLGAFLADAFAGRFWTITIASIIYQIGMISLTISAVLPNLRPPPCINNNQTICQQADSGQLAILYVSLLLTALGSGGIRPCVVSFGADQFDENDPKQKTATWKFFNWYYFCMGASVLVANTVIVYIQDNIGWGLGLGIPTIAMALSVVVFVFGYPLYRKLDPAGSPFTRLAQVCVAAYRKRKVDMGYSDRTVLYENEDLDAAISMGGKLVHTQSIKFLDKAAVVTDNDDPKSPNPWHLSTVHRVEELKSLIRMGPIWAAGILLITASAQQNTFSLQQAKTMNRHLTKTFQIPPASMSVFTQTSMLSTIVFYDRVFVSAAQKITGLERGITFLTRMGIGFAISLLATFSAGFIEIRRKNAVRAHGLMDRPHEIVPISVFWLTPQYCLHGIAEAFMSIGHLEFLYDQAPESMRSTAPALFWLSISAGSYTSTLLVTLVHKFSAGEDGSNWLPDSNLNRGKLEYLYWLITLLQFFNLVYYLICARFYTFKPIQVRERKDEGQKGDGVEPN</sequence>
<evidence type="ECO:0000256" key="1">
    <source>
        <dbReference type="ARBA" id="ARBA00004141"/>
    </source>
</evidence>
<dbReference type="OrthoDB" id="8904098at2759"/>
<evidence type="ECO:0000256" key="6">
    <source>
        <dbReference type="ARBA" id="ARBA00044504"/>
    </source>
</evidence>
<keyword evidence="3 7" id="KW-0812">Transmembrane</keyword>
<comment type="subcellular location">
    <subcellularLocation>
        <location evidence="1">Membrane</location>
        <topology evidence="1">Multi-pass membrane protein</topology>
    </subcellularLocation>
</comment>
<feature type="transmembrane region" description="Helical" evidence="7">
    <location>
        <begin position="478"/>
        <end position="502"/>
    </location>
</feature>
<dbReference type="PANTHER" id="PTHR11654">
    <property type="entry name" value="OLIGOPEPTIDE TRANSPORTER-RELATED"/>
    <property type="match status" value="1"/>
</dbReference>
<feature type="transmembrane region" description="Helical" evidence="7">
    <location>
        <begin position="194"/>
        <end position="218"/>
    </location>
</feature>
<name>A0A830D5M1_9LAMI</name>
<feature type="transmembrane region" description="Helical" evidence="7">
    <location>
        <begin position="122"/>
        <end position="148"/>
    </location>
</feature>
<protein>
    <submittedName>
        <fullName evidence="8">Protein nrt1/ ptr family 3.1</fullName>
    </submittedName>
</protein>
<dbReference type="GO" id="GO:0016020">
    <property type="term" value="C:membrane"/>
    <property type="evidence" value="ECO:0007669"/>
    <property type="project" value="UniProtKB-SubCell"/>
</dbReference>
<evidence type="ECO:0000313" key="9">
    <source>
        <dbReference type="Proteomes" id="UP000653305"/>
    </source>
</evidence>
<dbReference type="AlphaFoldDB" id="A0A830D5M1"/>
<evidence type="ECO:0000256" key="4">
    <source>
        <dbReference type="ARBA" id="ARBA00022989"/>
    </source>
</evidence>
<feature type="transmembrane region" description="Helical" evidence="7">
    <location>
        <begin position="78"/>
        <end position="101"/>
    </location>
</feature>
<dbReference type="SUPFAM" id="SSF103473">
    <property type="entry name" value="MFS general substrate transporter"/>
    <property type="match status" value="1"/>
</dbReference>
<evidence type="ECO:0000256" key="3">
    <source>
        <dbReference type="ARBA" id="ARBA00022692"/>
    </source>
</evidence>
<reference evidence="8" key="1">
    <citation type="submission" date="2020-07" db="EMBL/GenBank/DDBJ databases">
        <title>Ethylene signaling mediates host invasion by parasitic plants.</title>
        <authorList>
            <person name="Yoshida S."/>
        </authorList>
    </citation>
    <scope>NUCLEOTIDE SEQUENCE</scope>
    <source>
        <strain evidence="8">Okayama</strain>
    </source>
</reference>
<dbReference type="InterPro" id="IPR000109">
    <property type="entry name" value="POT_fam"/>
</dbReference>
<dbReference type="Proteomes" id="UP000653305">
    <property type="component" value="Unassembled WGS sequence"/>
</dbReference>
<dbReference type="Gene3D" id="1.20.1250.20">
    <property type="entry name" value="MFS general substrate transporter like domains"/>
    <property type="match status" value="1"/>
</dbReference>
<feature type="transmembrane region" description="Helical" evidence="7">
    <location>
        <begin position="350"/>
        <end position="372"/>
    </location>
</feature>
<gene>
    <name evidence="8" type="ORF">PHJA_002840800</name>
</gene>
<keyword evidence="5 7" id="KW-0472">Membrane</keyword>
<dbReference type="GO" id="GO:0022857">
    <property type="term" value="F:transmembrane transporter activity"/>
    <property type="evidence" value="ECO:0007669"/>
    <property type="project" value="InterPro"/>
</dbReference>
<accession>A0A830D5M1</accession>
<organism evidence="8 9">
    <name type="scientific">Phtheirospermum japonicum</name>
    <dbReference type="NCBI Taxonomy" id="374723"/>
    <lineage>
        <taxon>Eukaryota</taxon>
        <taxon>Viridiplantae</taxon>
        <taxon>Streptophyta</taxon>
        <taxon>Embryophyta</taxon>
        <taxon>Tracheophyta</taxon>
        <taxon>Spermatophyta</taxon>
        <taxon>Magnoliopsida</taxon>
        <taxon>eudicotyledons</taxon>
        <taxon>Gunneridae</taxon>
        <taxon>Pentapetalae</taxon>
        <taxon>asterids</taxon>
        <taxon>lamiids</taxon>
        <taxon>Lamiales</taxon>
        <taxon>Orobanchaceae</taxon>
        <taxon>Orobanchaceae incertae sedis</taxon>
        <taxon>Phtheirospermum</taxon>
    </lineage>
</organism>
<feature type="transmembrane region" description="Helical" evidence="7">
    <location>
        <begin position="392"/>
        <end position="413"/>
    </location>
</feature>
<keyword evidence="4 7" id="KW-1133">Transmembrane helix</keyword>
<feature type="transmembrane region" description="Helical" evidence="7">
    <location>
        <begin position="522"/>
        <end position="546"/>
    </location>
</feature>
<evidence type="ECO:0000256" key="7">
    <source>
        <dbReference type="SAM" id="Phobius"/>
    </source>
</evidence>
<dbReference type="InterPro" id="IPR036259">
    <property type="entry name" value="MFS_trans_sf"/>
</dbReference>
<proteinExistence type="inferred from homology"/>
<comment type="similarity">
    <text evidence="2">Belongs to the major facilitator superfamily. Proton-dependent oligopeptide transporter (POT/PTR) (TC 2.A.17) family.</text>
</comment>
<feature type="transmembrane region" description="Helical" evidence="7">
    <location>
        <begin position="50"/>
        <end position="72"/>
    </location>
</feature>
<keyword evidence="9" id="KW-1185">Reference proteome</keyword>
<dbReference type="EMBL" id="BMAC01001355">
    <property type="protein sequence ID" value="GFQ06967.1"/>
    <property type="molecule type" value="Genomic_DNA"/>
</dbReference>
<evidence type="ECO:0000313" key="8">
    <source>
        <dbReference type="EMBL" id="GFQ06967.1"/>
    </source>
</evidence>
<dbReference type="Pfam" id="PF00854">
    <property type="entry name" value="PTR2"/>
    <property type="match status" value="1"/>
</dbReference>
<feature type="transmembrane region" description="Helical" evidence="7">
    <location>
        <begin position="168"/>
        <end position="187"/>
    </location>
</feature>